<evidence type="ECO:0000313" key="3">
    <source>
        <dbReference type="Proteomes" id="UP000193560"/>
    </source>
</evidence>
<sequence>METSAMGEFKDKWEMESDIEDQANESMNQDDDRMEVDEPTKEGQGKELQMYFQGQPLVEGEVLEADQSV</sequence>
<keyword evidence="3" id="KW-1185">Reference proteome</keyword>
<evidence type="ECO:0000256" key="1">
    <source>
        <dbReference type="SAM" id="MobiDB-lite"/>
    </source>
</evidence>
<dbReference type="Proteomes" id="UP000193560">
    <property type="component" value="Unassembled WGS sequence"/>
</dbReference>
<proteinExistence type="predicted"/>
<comment type="caution">
    <text evidence="2">The sequence shown here is derived from an EMBL/GenBank/DDBJ whole genome shotgun (WGS) entry which is preliminary data.</text>
</comment>
<feature type="region of interest" description="Disordered" evidence="1">
    <location>
        <begin position="1"/>
        <end position="45"/>
    </location>
</feature>
<dbReference type="AlphaFoldDB" id="A0A1X2I238"/>
<reference evidence="2 3" key="1">
    <citation type="submission" date="2016-07" db="EMBL/GenBank/DDBJ databases">
        <title>Pervasive Adenine N6-methylation of Active Genes in Fungi.</title>
        <authorList>
            <consortium name="DOE Joint Genome Institute"/>
            <person name="Mondo S.J."/>
            <person name="Dannebaum R.O."/>
            <person name="Kuo R.C."/>
            <person name="Labutti K."/>
            <person name="Haridas S."/>
            <person name="Kuo A."/>
            <person name="Salamov A."/>
            <person name="Ahrendt S.R."/>
            <person name="Lipzen A."/>
            <person name="Sullivan W."/>
            <person name="Andreopoulos W.B."/>
            <person name="Clum A."/>
            <person name="Lindquist E."/>
            <person name="Daum C."/>
            <person name="Ramamoorthy G.K."/>
            <person name="Gryganskyi A."/>
            <person name="Culley D."/>
            <person name="Magnuson J.K."/>
            <person name="James T.Y."/>
            <person name="O'Malley M.A."/>
            <person name="Stajich J.E."/>
            <person name="Spatafora J.W."/>
            <person name="Visel A."/>
            <person name="Grigoriev I.V."/>
        </authorList>
    </citation>
    <scope>NUCLEOTIDE SEQUENCE [LARGE SCALE GENOMIC DNA]</scope>
    <source>
        <strain evidence="2 3">NRRL 1336</strain>
    </source>
</reference>
<feature type="compositionally biased region" description="Basic and acidic residues" evidence="1">
    <location>
        <begin position="36"/>
        <end position="45"/>
    </location>
</feature>
<dbReference type="EMBL" id="MCGE01000037">
    <property type="protein sequence ID" value="ORZ06849.1"/>
    <property type="molecule type" value="Genomic_DNA"/>
</dbReference>
<name>A0A1X2I238_9FUNG</name>
<protein>
    <submittedName>
        <fullName evidence="2">Uncharacterized protein</fullName>
    </submittedName>
</protein>
<feature type="compositionally biased region" description="Acidic residues" evidence="1">
    <location>
        <begin position="16"/>
        <end position="35"/>
    </location>
</feature>
<organism evidence="2 3">
    <name type="scientific">Absidia repens</name>
    <dbReference type="NCBI Taxonomy" id="90262"/>
    <lineage>
        <taxon>Eukaryota</taxon>
        <taxon>Fungi</taxon>
        <taxon>Fungi incertae sedis</taxon>
        <taxon>Mucoromycota</taxon>
        <taxon>Mucoromycotina</taxon>
        <taxon>Mucoromycetes</taxon>
        <taxon>Mucorales</taxon>
        <taxon>Cunninghamellaceae</taxon>
        <taxon>Absidia</taxon>
    </lineage>
</organism>
<accession>A0A1X2I238</accession>
<evidence type="ECO:0000313" key="2">
    <source>
        <dbReference type="EMBL" id="ORZ06849.1"/>
    </source>
</evidence>
<gene>
    <name evidence="2" type="ORF">BCR42DRAFT_442934</name>
</gene>